<dbReference type="PANTHER" id="PTHR38477">
    <property type="entry name" value="HYPOTHETICAL EXPORTED PROTEIN"/>
    <property type="match status" value="1"/>
</dbReference>
<evidence type="ECO:0000256" key="1">
    <source>
        <dbReference type="SAM" id="MobiDB-lite"/>
    </source>
</evidence>
<dbReference type="AlphaFoldDB" id="A0A553WKU0"/>
<feature type="region of interest" description="Disordered" evidence="1">
    <location>
        <begin position="295"/>
        <end position="321"/>
    </location>
</feature>
<proteinExistence type="predicted"/>
<reference evidence="3 4" key="1">
    <citation type="submission" date="2019-07" db="EMBL/GenBank/DDBJ databases">
        <authorList>
            <person name="Park M."/>
        </authorList>
    </citation>
    <scope>NUCLEOTIDE SEQUENCE [LARGE SCALE GENOMIC DNA]</scope>
    <source>
        <strain evidence="3 4">KCTC32445</strain>
    </source>
</reference>
<dbReference type="EMBL" id="VKKU01000001">
    <property type="protein sequence ID" value="TSB05274.1"/>
    <property type="molecule type" value="Genomic_DNA"/>
</dbReference>
<dbReference type="Proteomes" id="UP000320160">
    <property type="component" value="Unassembled WGS sequence"/>
</dbReference>
<keyword evidence="2" id="KW-0732">Signal</keyword>
<feature type="chain" id="PRO_5021890056" description="Murein L,D-transpeptidase catalytic domain family protein" evidence="2">
    <location>
        <begin position="25"/>
        <end position="321"/>
    </location>
</feature>
<protein>
    <recommendedName>
        <fullName evidence="5">Murein L,D-transpeptidase catalytic domain family protein</fullName>
    </recommendedName>
</protein>
<feature type="signal peptide" evidence="2">
    <location>
        <begin position="1"/>
        <end position="24"/>
    </location>
</feature>
<feature type="compositionally biased region" description="Pro residues" evidence="1">
    <location>
        <begin position="305"/>
        <end position="314"/>
    </location>
</feature>
<keyword evidence="4" id="KW-1185">Reference proteome</keyword>
<accession>A0A553WKU0</accession>
<dbReference type="PANTHER" id="PTHR38477:SF1">
    <property type="entry name" value="MUREIN L,D-TRANSPEPTIDASE CATALYTIC DOMAIN FAMILY PROTEIN"/>
    <property type="match status" value="1"/>
</dbReference>
<dbReference type="InterPro" id="IPR032676">
    <property type="entry name" value="YkuD_2"/>
</dbReference>
<dbReference type="OrthoDB" id="7593231at2"/>
<name>A0A553WKU0_9SPHN</name>
<evidence type="ECO:0000256" key="2">
    <source>
        <dbReference type="SAM" id="SignalP"/>
    </source>
</evidence>
<gene>
    <name evidence="3" type="ORF">FOM92_07905</name>
</gene>
<evidence type="ECO:0000313" key="4">
    <source>
        <dbReference type="Proteomes" id="UP000320160"/>
    </source>
</evidence>
<dbReference type="Pfam" id="PF13645">
    <property type="entry name" value="YkuD_2"/>
    <property type="match status" value="1"/>
</dbReference>
<evidence type="ECO:0008006" key="5">
    <source>
        <dbReference type="Google" id="ProtNLM"/>
    </source>
</evidence>
<organism evidence="3 4">
    <name type="scientific">Sphingorhabdus contaminans</name>
    <dbReference type="NCBI Taxonomy" id="1343899"/>
    <lineage>
        <taxon>Bacteria</taxon>
        <taxon>Pseudomonadati</taxon>
        <taxon>Pseudomonadota</taxon>
        <taxon>Alphaproteobacteria</taxon>
        <taxon>Sphingomonadales</taxon>
        <taxon>Sphingomonadaceae</taxon>
        <taxon>Sphingorhabdus</taxon>
    </lineage>
</organism>
<sequence>MTRYSILRKYIAVTCALAASPCLAQEAAPPIVFQSGTGNAPVAQPVYVKPPRAEISCDTLTLAERAIGFGYYSEFELPRQRLDPGLFSAAVSKFREHHCSFGRSSGPAVIVIVDFARHSSEPRLYRVDLRSGEGLDSPIRVAHGIGSDPDDDGYASVFSNVQDSLTSSLGAARGGERYVGINGLSLRLDGLEPSNNQMRARDIVVHSYTPERRRYFNADLIAARGRPGSSEGCFVVEPDKREWILETLENGGFLYAGFSGKLPQPIVPVANPNVIFARGTGTSPAAAPAIPAAPPVSEIAAGTPGSPPTNPISPEPAASGR</sequence>
<evidence type="ECO:0000313" key="3">
    <source>
        <dbReference type="EMBL" id="TSB05274.1"/>
    </source>
</evidence>
<comment type="caution">
    <text evidence="3">The sequence shown here is derived from an EMBL/GenBank/DDBJ whole genome shotgun (WGS) entry which is preliminary data.</text>
</comment>